<keyword evidence="2" id="KW-1185">Reference proteome</keyword>
<organism evidence="1 2">
    <name type="scientific">Rhizorhabdus histidinilytica</name>
    <dbReference type="NCBI Taxonomy" id="439228"/>
    <lineage>
        <taxon>Bacteria</taxon>
        <taxon>Pseudomonadati</taxon>
        <taxon>Pseudomonadota</taxon>
        <taxon>Alphaproteobacteria</taxon>
        <taxon>Sphingomonadales</taxon>
        <taxon>Sphingomonadaceae</taxon>
        <taxon>Rhizorhabdus</taxon>
    </lineage>
</organism>
<sequence>MQYDPDLDFEWVHIGYRETTKFVETYGFSGNQGVINLEGVLIRPRGRPSKTLLVFMHPASTLQLLPVPREAARLGAHVLCAGSRYARNDTAGILENVLLDLGAYIRHAKEIWGYEKIVLVGWSGGGSLSLFYQSQAERPTITQTPAGDPVDIVGAGLIPADAVIFQAAHISRAQLLLDIIDPSVRDELNPDDRDPELDIYDPANPNKPPYSAEFITRYRAAQLARMRKITATAKETLAMLRAKGTGEVERGFITHRTLADPRFLDGALDPNDRKIGWCYLGNPETVNSGPVGLGRFSTLRAWLSQWSVEDSNADGIKCAARISVPLLAIENTADDAVPQPHARRIFDAAASADKTFKIMKGATHYYAGQPEHLREVSALTQAWLVERGLIEV</sequence>
<evidence type="ECO:0008006" key="3">
    <source>
        <dbReference type="Google" id="ProtNLM"/>
    </source>
</evidence>
<dbReference type="OrthoDB" id="2062670at2"/>
<dbReference type="EMBL" id="FUYM01000020">
    <property type="protein sequence ID" value="SKC12095.1"/>
    <property type="molecule type" value="Genomic_DNA"/>
</dbReference>
<dbReference type="Gene3D" id="3.40.50.1820">
    <property type="entry name" value="alpha/beta hydrolase"/>
    <property type="match status" value="2"/>
</dbReference>
<name>A0A1T5GUL3_9SPHN</name>
<evidence type="ECO:0000313" key="2">
    <source>
        <dbReference type="Proteomes" id="UP000189818"/>
    </source>
</evidence>
<dbReference type="AlphaFoldDB" id="A0A1T5GUL3"/>
<accession>A0A1T5GUL3</accession>
<dbReference type="InterPro" id="IPR029058">
    <property type="entry name" value="AB_hydrolase_fold"/>
</dbReference>
<dbReference type="RefSeq" id="WP_079650942.1">
    <property type="nucleotide sequence ID" value="NZ_FUYM01000020.1"/>
</dbReference>
<proteinExistence type="predicted"/>
<reference evidence="2" key="1">
    <citation type="submission" date="2017-02" db="EMBL/GenBank/DDBJ databases">
        <authorList>
            <person name="Varghese N."/>
            <person name="Submissions S."/>
        </authorList>
    </citation>
    <scope>NUCLEOTIDE SEQUENCE [LARGE SCALE GENOMIC DNA]</scope>
    <source>
        <strain evidence="2">UM2</strain>
    </source>
</reference>
<dbReference type="Proteomes" id="UP000189818">
    <property type="component" value="Unassembled WGS sequence"/>
</dbReference>
<gene>
    <name evidence="1" type="ORF">SAMN06295920_12021</name>
</gene>
<evidence type="ECO:0000313" key="1">
    <source>
        <dbReference type="EMBL" id="SKC12095.1"/>
    </source>
</evidence>
<protein>
    <recommendedName>
        <fullName evidence="3">Alpha/beta hydrolase</fullName>
    </recommendedName>
</protein>
<dbReference type="SUPFAM" id="SSF53474">
    <property type="entry name" value="alpha/beta-Hydrolases"/>
    <property type="match status" value="1"/>
</dbReference>
<dbReference type="STRING" id="439228.SAMN06295920_12021"/>